<dbReference type="EMBL" id="JABSTV010001253">
    <property type="protein sequence ID" value="KAH7944574.1"/>
    <property type="molecule type" value="Genomic_DNA"/>
</dbReference>
<gene>
    <name evidence="1" type="ORF">HPB52_021391</name>
</gene>
<protein>
    <submittedName>
        <fullName evidence="1">Uncharacterized protein</fullName>
    </submittedName>
</protein>
<reference evidence="1" key="1">
    <citation type="journal article" date="2020" name="Cell">
        <title>Large-Scale Comparative Analyses of Tick Genomes Elucidate Their Genetic Diversity and Vector Capacities.</title>
        <authorList>
            <consortium name="Tick Genome and Microbiome Consortium (TIGMIC)"/>
            <person name="Jia N."/>
            <person name="Wang J."/>
            <person name="Shi W."/>
            <person name="Du L."/>
            <person name="Sun Y."/>
            <person name="Zhan W."/>
            <person name="Jiang J.F."/>
            <person name="Wang Q."/>
            <person name="Zhang B."/>
            <person name="Ji P."/>
            <person name="Bell-Sakyi L."/>
            <person name="Cui X.M."/>
            <person name="Yuan T.T."/>
            <person name="Jiang B.G."/>
            <person name="Yang W.F."/>
            <person name="Lam T.T."/>
            <person name="Chang Q.C."/>
            <person name="Ding S.J."/>
            <person name="Wang X.J."/>
            <person name="Zhu J.G."/>
            <person name="Ruan X.D."/>
            <person name="Zhao L."/>
            <person name="Wei J.T."/>
            <person name="Ye R.Z."/>
            <person name="Que T.C."/>
            <person name="Du C.H."/>
            <person name="Zhou Y.H."/>
            <person name="Cheng J.X."/>
            <person name="Dai P.F."/>
            <person name="Guo W.B."/>
            <person name="Han X.H."/>
            <person name="Huang E.J."/>
            <person name="Li L.F."/>
            <person name="Wei W."/>
            <person name="Gao Y.C."/>
            <person name="Liu J.Z."/>
            <person name="Shao H.Z."/>
            <person name="Wang X."/>
            <person name="Wang C.C."/>
            <person name="Yang T.C."/>
            <person name="Huo Q.B."/>
            <person name="Li W."/>
            <person name="Chen H.Y."/>
            <person name="Chen S.E."/>
            <person name="Zhou L.G."/>
            <person name="Ni X.B."/>
            <person name="Tian J.H."/>
            <person name="Sheng Y."/>
            <person name="Liu T."/>
            <person name="Pan Y.S."/>
            <person name="Xia L.Y."/>
            <person name="Li J."/>
            <person name="Zhao F."/>
            <person name="Cao W.C."/>
        </authorList>
    </citation>
    <scope>NUCLEOTIDE SEQUENCE</scope>
    <source>
        <strain evidence="1">Rsan-2018</strain>
    </source>
</reference>
<proteinExistence type="predicted"/>
<organism evidence="1 2">
    <name type="scientific">Rhipicephalus sanguineus</name>
    <name type="common">Brown dog tick</name>
    <name type="synonym">Ixodes sanguineus</name>
    <dbReference type="NCBI Taxonomy" id="34632"/>
    <lineage>
        <taxon>Eukaryota</taxon>
        <taxon>Metazoa</taxon>
        <taxon>Ecdysozoa</taxon>
        <taxon>Arthropoda</taxon>
        <taxon>Chelicerata</taxon>
        <taxon>Arachnida</taxon>
        <taxon>Acari</taxon>
        <taxon>Parasitiformes</taxon>
        <taxon>Ixodida</taxon>
        <taxon>Ixodoidea</taxon>
        <taxon>Ixodidae</taxon>
        <taxon>Rhipicephalinae</taxon>
        <taxon>Rhipicephalus</taxon>
        <taxon>Rhipicephalus</taxon>
    </lineage>
</organism>
<evidence type="ECO:0000313" key="2">
    <source>
        <dbReference type="Proteomes" id="UP000821837"/>
    </source>
</evidence>
<evidence type="ECO:0000313" key="1">
    <source>
        <dbReference type="EMBL" id="KAH7944574.1"/>
    </source>
</evidence>
<sequence length="123" mass="13728">MLCGVVIVVISTPSPANARAYESLEAITVGQTGYDVSSYIAAPDNTCKGIIRNIDMEFDHEELRRLIVQPRNPNALEVRRIKNSTTVVILFEVLKVPNYVMCGPSMIRCTLYRRQTDVCYACG</sequence>
<keyword evidence="2" id="KW-1185">Reference proteome</keyword>
<dbReference type="AlphaFoldDB" id="A0A9D4SS08"/>
<accession>A0A9D4SS08</accession>
<comment type="caution">
    <text evidence="1">The sequence shown here is derived from an EMBL/GenBank/DDBJ whole genome shotgun (WGS) entry which is preliminary data.</text>
</comment>
<dbReference type="Proteomes" id="UP000821837">
    <property type="component" value="Unassembled WGS sequence"/>
</dbReference>
<name>A0A9D4SS08_RHISA</name>
<reference evidence="1" key="2">
    <citation type="submission" date="2021-09" db="EMBL/GenBank/DDBJ databases">
        <authorList>
            <person name="Jia N."/>
            <person name="Wang J."/>
            <person name="Shi W."/>
            <person name="Du L."/>
            <person name="Sun Y."/>
            <person name="Zhan W."/>
            <person name="Jiang J."/>
            <person name="Wang Q."/>
            <person name="Zhang B."/>
            <person name="Ji P."/>
            <person name="Sakyi L.B."/>
            <person name="Cui X."/>
            <person name="Yuan T."/>
            <person name="Jiang B."/>
            <person name="Yang W."/>
            <person name="Lam T.T.-Y."/>
            <person name="Chang Q."/>
            <person name="Ding S."/>
            <person name="Wang X."/>
            <person name="Zhu J."/>
            <person name="Ruan X."/>
            <person name="Zhao L."/>
            <person name="Wei J."/>
            <person name="Que T."/>
            <person name="Du C."/>
            <person name="Cheng J."/>
            <person name="Dai P."/>
            <person name="Han X."/>
            <person name="Huang E."/>
            <person name="Gao Y."/>
            <person name="Liu J."/>
            <person name="Shao H."/>
            <person name="Ye R."/>
            <person name="Li L."/>
            <person name="Wei W."/>
            <person name="Wang X."/>
            <person name="Wang C."/>
            <person name="Huo Q."/>
            <person name="Li W."/>
            <person name="Guo W."/>
            <person name="Chen H."/>
            <person name="Chen S."/>
            <person name="Zhou L."/>
            <person name="Zhou L."/>
            <person name="Ni X."/>
            <person name="Tian J."/>
            <person name="Zhou Y."/>
            <person name="Sheng Y."/>
            <person name="Liu T."/>
            <person name="Pan Y."/>
            <person name="Xia L."/>
            <person name="Li J."/>
            <person name="Zhao F."/>
            <person name="Cao W."/>
        </authorList>
    </citation>
    <scope>NUCLEOTIDE SEQUENCE</scope>
    <source>
        <strain evidence="1">Rsan-2018</strain>
        <tissue evidence="1">Larvae</tissue>
    </source>
</reference>